<keyword evidence="1" id="KW-1277">Toxin-antitoxin system</keyword>
<evidence type="ECO:0000256" key="1">
    <source>
        <dbReference type="ARBA" id="ARBA00022649"/>
    </source>
</evidence>
<evidence type="ECO:0000313" key="3">
    <source>
        <dbReference type="EMBL" id="PVX85618.1"/>
    </source>
</evidence>
<comment type="caution">
    <text evidence="3">The sequence shown here is derived from an EMBL/GenBank/DDBJ whole genome shotgun (WGS) entry which is preliminary data.</text>
</comment>
<dbReference type="RefSeq" id="WP_116610150.1">
    <property type="nucleotide sequence ID" value="NZ_QEOB01000003.1"/>
</dbReference>
<reference evidence="3 4" key="1">
    <citation type="submission" date="2018-05" db="EMBL/GenBank/DDBJ databases">
        <title>Genomic Encyclopedia of Type Strains, Phase IV (KMG-V): Genome sequencing to study the core and pangenomes of soil and plant-associated prokaryotes.</title>
        <authorList>
            <person name="Whitman W."/>
        </authorList>
    </citation>
    <scope>NUCLEOTIDE SEQUENCE [LARGE SCALE GENOMIC DNA]</scope>
    <source>
        <strain evidence="3 4">SCZa-39</strain>
    </source>
</reference>
<proteinExistence type="inferred from homology"/>
<dbReference type="Proteomes" id="UP000245712">
    <property type="component" value="Unassembled WGS sequence"/>
</dbReference>
<sequence>MPLPEYRLELAAQAEHDIEDILVYTLLTWGERQMHDYSDLLDNCLATIQANPNIGHTHDLDFYKCFRAGSHLIFYRIEENTVFVVRVLHCRMDVPRHLE</sequence>
<accession>A0ABX5KRW0</accession>
<dbReference type="Gene3D" id="3.30.2310.20">
    <property type="entry name" value="RelE-like"/>
    <property type="match status" value="1"/>
</dbReference>
<dbReference type="InterPro" id="IPR028344">
    <property type="entry name" value="ParE1/4"/>
</dbReference>
<protein>
    <recommendedName>
        <fullName evidence="2">Toxin</fullName>
    </recommendedName>
</protein>
<dbReference type="Pfam" id="PF05016">
    <property type="entry name" value="ParE_toxin"/>
    <property type="match status" value="1"/>
</dbReference>
<evidence type="ECO:0000313" key="4">
    <source>
        <dbReference type="Proteomes" id="UP000245712"/>
    </source>
</evidence>
<name>A0ABX5KRW0_9BURK</name>
<dbReference type="InterPro" id="IPR007712">
    <property type="entry name" value="RelE/ParE_toxin"/>
</dbReference>
<dbReference type="EMBL" id="QEOB01000003">
    <property type="protein sequence ID" value="PVX85618.1"/>
    <property type="molecule type" value="Genomic_DNA"/>
</dbReference>
<gene>
    <name evidence="3" type="ORF">C7402_103195</name>
</gene>
<keyword evidence="4" id="KW-1185">Reference proteome</keyword>
<organism evidence="3 4">
    <name type="scientific">Paraburkholderia unamae</name>
    <dbReference type="NCBI Taxonomy" id="219649"/>
    <lineage>
        <taxon>Bacteria</taxon>
        <taxon>Pseudomonadati</taxon>
        <taxon>Pseudomonadota</taxon>
        <taxon>Betaproteobacteria</taxon>
        <taxon>Burkholderiales</taxon>
        <taxon>Burkholderiaceae</taxon>
        <taxon>Paraburkholderia</taxon>
    </lineage>
</organism>
<dbReference type="InterPro" id="IPR035093">
    <property type="entry name" value="RelE/ParE_toxin_dom_sf"/>
</dbReference>
<evidence type="ECO:0000256" key="2">
    <source>
        <dbReference type="PIRNR" id="PIRNR029218"/>
    </source>
</evidence>
<comment type="similarity">
    <text evidence="2">Belongs to the RelE toxin family.</text>
</comment>
<dbReference type="PIRSF" id="PIRSF029218">
    <property type="entry name" value="ParE"/>
    <property type="match status" value="1"/>
</dbReference>